<dbReference type="AlphaFoldDB" id="A0A7R9V8V6"/>
<feature type="region of interest" description="Disordered" evidence="1">
    <location>
        <begin position="50"/>
        <end position="114"/>
    </location>
</feature>
<evidence type="ECO:0000313" key="2">
    <source>
        <dbReference type="EMBL" id="CAD8286752.1"/>
    </source>
</evidence>
<sequence>MWASGRRGDDAAGDAGVAVCGALSHTKVLTQLLDPRTLTCGPAAAAELLPAMTPPSPQQRQQQQPPKQQSPAQQRWQAPAAHAQPLRPKQQHQQLLTLQVKQSQVSQPQQPAPRAEVDLGLPKEHAPFWAAAATDESKGQLLLTSVNDLGLPRESALFWAAADEPRQLGGALARWAATAAVASVEYEEYVVASAVPPSRSAEAELRAWYQRACVAGAY</sequence>
<dbReference type="EMBL" id="HBEC01014676">
    <property type="protein sequence ID" value="CAD8286752.1"/>
    <property type="molecule type" value="Transcribed_RNA"/>
</dbReference>
<accession>A0A7R9V8V6</accession>
<organism evidence="2">
    <name type="scientific">Chlamydomonas euryale</name>
    <dbReference type="NCBI Taxonomy" id="1486919"/>
    <lineage>
        <taxon>Eukaryota</taxon>
        <taxon>Viridiplantae</taxon>
        <taxon>Chlorophyta</taxon>
        <taxon>core chlorophytes</taxon>
        <taxon>Chlorophyceae</taxon>
        <taxon>CS clade</taxon>
        <taxon>Chlamydomonadales</taxon>
        <taxon>Chlamydomonadaceae</taxon>
        <taxon>Chlamydomonas</taxon>
    </lineage>
</organism>
<name>A0A7R9V8V6_9CHLO</name>
<reference evidence="2" key="1">
    <citation type="submission" date="2021-01" db="EMBL/GenBank/DDBJ databases">
        <authorList>
            <person name="Corre E."/>
            <person name="Pelletier E."/>
            <person name="Niang G."/>
            <person name="Scheremetjew M."/>
            <person name="Finn R."/>
            <person name="Kale V."/>
            <person name="Holt S."/>
            <person name="Cochrane G."/>
            <person name="Meng A."/>
            <person name="Brown T."/>
            <person name="Cohen L."/>
        </authorList>
    </citation>
    <scope>NUCLEOTIDE SEQUENCE</scope>
    <source>
        <strain evidence="2">CCMP219</strain>
    </source>
</reference>
<protein>
    <submittedName>
        <fullName evidence="2">Uncharacterized protein</fullName>
    </submittedName>
</protein>
<feature type="compositionally biased region" description="Low complexity" evidence="1">
    <location>
        <begin position="99"/>
        <end position="109"/>
    </location>
</feature>
<gene>
    <name evidence="2" type="ORF">CEUR00632_LOCUS6790</name>
</gene>
<proteinExistence type="predicted"/>
<evidence type="ECO:0000256" key="1">
    <source>
        <dbReference type="SAM" id="MobiDB-lite"/>
    </source>
</evidence>
<feature type="compositionally biased region" description="Low complexity" evidence="1">
    <location>
        <begin position="58"/>
        <end position="75"/>
    </location>
</feature>